<dbReference type="InterPro" id="IPR036291">
    <property type="entry name" value="NAD(P)-bd_dom_sf"/>
</dbReference>
<dbReference type="Gene3D" id="3.40.50.720">
    <property type="entry name" value="NAD(P)-binding Rossmann-like Domain"/>
    <property type="match status" value="2"/>
</dbReference>
<sequence length="331" mass="36835">MGNMEMVVKSSTLSVDDAVTVLLRDSAADDYSVSLRKQFPQLRVLCAKDAGSLHRHVAKADVLLAPDFPVEFFDKTRRLRWFQCTNAGVDSILPIRDRMNDLIITNVRGIHGELIADFVIGGMSMLHWDFPRFMREQSRKEWHGRSVAPLAELTLGVVGLGSIGAAIARRGKSAGMTVIGSKRDVTEPIPGVDRVFPPNGLAELLELSDFVVLAVPHVPETERLIGREQLRLMRRTAFLINVARGAVVAESELIEALQAGIIAGALLDVFEREPLSVDSPLWTMPNLIMTPHVAGWSNDYNARVFDIFSDNLRRFLENKPLRNVVDVKRGY</sequence>
<name>H0I444_9HYPH</name>
<organism evidence="4 5">
    <name type="scientific">Mesorhizobium alhagi CCNWXJ12-2</name>
    <dbReference type="NCBI Taxonomy" id="1107882"/>
    <lineage>
        <taxon>Bacteria</taxon>
        <taxon>Pseudomonadati</taxon>
        <taxon>Pseudomonadota</taxon>
        <taxon>Alphaproteobacteria</taxon>
        <taxon>Hyphomicrobiales</taxon>
        <taxon>Phyllobacteriaceae</taxon>
        <taxon>Allomesorhizobium</taxon>
    </lineage>
</organism>
<dbReference type="CDD" id="cd05300">
    <property type="entry name" value="2-Hacid_dh_1"/>
    <property type="match status" value="1"/>
</dbReference>
<gene>
    <name evidence="4" type="ORF">MAXJ12_36336</name>
</gene>
<feature type="domain" description="D-isomer specific 2-hydroxyacid dehydrogenase NAD-binding" evidence="3">
    <location>
        <begin position="123"/>
        <end position="294"/>
    </location>
</feature>
<evidence type="ECO:0000259" key="3">
    <source>
        <dbReference type="Pfam" id="PF02826"/>
    </source>
</evidence>
<evidence type="ECO:0000256" key="1">
    <source>
        <dbReference type="ARBA" id="ARBA00023002"/>
    </source>
</evidence>
<dbReference type="SUPFAM" id="SSF52283">
    <property type="entry name" value="Formate/glycerate dehydrogenase catalytic domain-like"/>
    <property type="match status" value="1"/>
</dbReference>
<dbReference type="Proteomes" id="UP000003250">
    <property type="component" value="Unassembled WGS sequence"/>
</dbReference>
<dbReference type="PANTHER" id="PTHR43333:SF1">
    <property type="entry name" value="D-ISOMER SPECIFIC 2-HYDROXYACID DEHYDROGENASE NAD-BINDING DOMAIN-CONTAINING PROTEIN"/>
    <property type="match status" value="1"/>
</dbReference>
<dbReference type="EMBL" id="AHAM01000346">
    <property type="protein sequence ID" value="EHK52254.1"/>
    <property type="molecule type" value="Genomic_DNA"/>
</dbReference>
<keyword evidence="5" id="KW-1185">Reference proteome</keyword>
<proteinExistence type="predicted"/>
<dbReference type="AlphaFoldDB" id="H0I444"/>
<reference evidence="4 5" key="1">
    <citation type="journal article" date="2012" name="J. Bacteriol.">
        <title>Draft Genome Sequence of Mesorhizobium alhagi CCNWXJ12-2T, a Novel Salt-Resistant Species Isolated from the Desert of Northwestern China.</title>
        <authorList>
            <person name="Zhou M."/>
            <person name="Chen W."/>
            <person name="Chen H."/>
            <person name="Wei G."/>
        </authorList>
    </citation>
    <scope>NUCLEOTIDE SEQUENCE [LARGE SCALE GENOMIC DNA]</scope>
    <source>
        <strain evidence="4 5">CCNWXJ12-2</strain>
    </source>
</reference>
<keyword evidence="2" id="KW-0520">NAD</keyword>
<dbReference type="PATRIC" id="fig|1107882.3.peg.6991"/>
<dbReference type="Pfam" id="PF02826">
    <property type="entry name" value="2-Hacid_dh_C"/>
    <property type="match status" value="1"/>
</dbReference>
<dbReference type="SUPFAM" id="SSF51735">
    <property type="entry name" value="NAD(P)-binding Rossmann-fold domains"/>
    <property type="match status" value="1"/>
</dbReference>
<dbReference type="PANTHER" id="PTHR43333">
    <property type="entry name" value="2-HACID_DH_C DOMAIN-CONTAINING PROTEIN"/>
    <property type="match status" value="1"/>
</dbReference>
<accession>H0I444</accession>
<evidence type="ECO:0000256" key="2">
    <source>
        <dbReference type="ARBA" id="ARBA00023027"/>
    </source>
</evidence>
<keyword evidence="1" id="KW-0560">Oxidoreductase</keyword>
<dbReference type="GO" id="GO:0051287">
    <property type="term" value="F:NAD binding"/>
    <property type="evidence" value="ECO:0007669"/>
    <property type="project" value="InterPro"/>
</dbReference>
<protein>
    <submittedName>
        <fullName evidence="4">D-isomer specific 2-hydroxyacid dehydrogenase NAD-binding protein</fullName>
    </submittedName>
</protein>
<evidence type="ECO:0000313" key="4">
    <source>
        <dbReference type="EMBL" id="EHK52254.1"/>
    </source>
</evidence>
<dbReference type="InterPro" id="IPR006140">
    <property type="entry name" value="D-isomer_DH_NAD-bd"/>
</dbReference>
<evidence type="ECO:0000313" key="5">
    <source>
        <dbReference type="Proteomes" id="UP000003250"/>
    </source>
</evidence>
<dbReference type="GO" id="GO:0016491">
    <property type="term" value="F:oxidoreductase activity"/>
    <property type="evidence" value="ECO:0007669"/>
    <property type="project" value="UniProtKB-KW"/>
</dbReference>